<feature type="non-terminal residue" evidence="1">
    <location>
        <position position="1"/>
    </location>
</feature>
<proteinExistence type="predicted"/>
<gene>
    <name evidence="1" type="ORF">CISIN_1g0136761mg</name>
</gene>
<name>A0A067GTT9_CITSI</name>
<keyword evidence="2" id="KW-1185">Reference proteome</keyword>
<organism evidence="1 2">
    <name type="scientific">Citrus sinensis</name>
    <name type="common">Sweet orange</name>
    <name type="synonym">Citrus aurantium var. sinensis</name>
    <dbReference type="NCBI Taxonomy" id="2711"/>
    <lineage>
        <taxon>Eukaryota</taxon>
        <taxon>Viridiplantae</taxon>
        <taxon>Streptophyta</taxon>
        <taxon>Embryophyta</taxon>
        <taxon>Tracheophyta</taxon>
        <taxon>Spermatophyta</taxon>
        <taxon>Magnoliopsida</taxon>
        <taxon>eudicotyledons</taxon>
        <taxon>Gunneridae</taxon>
        <taxon>Pentapetalae</taxon>
        <taxon>rosids</taxon>
        <taxon>malvids</taxon>
        <taxon>Sapindales</taxon>
        <taxon>Rutaceae</taxon>
        <taxon>Aurantioideae</taxon>
        <taxon>Citrus</taxon>
    </lineage>
</organism>
<evidence type="ECO:0000313" key="2">
    <source>
        <dbReference type="Proteomes" id="UP000027120"/>
    </source>
</evidence>
<protein>
    <submittedName>
        <fullName evidence="1">Uncharacterized protein</fullName>
    </submittedName>
</protein>
<accession>A0A067GTT9</accession>
<dbReference type="EMBL" id="KK784878">
    <property type="protein sequence ID" value="KDO78706.1"/>
    <property type="molecule type" value="Genomic_DNA"/>
</dbReference>
<evidence type="ECO:0000313" key="1">
    <source>
        <dbReference type="EMBL" id="KDO78706.1"/>
    </source>
</evidence>
<dbReference type="Proteomes" id="UP000027120">
    <property type="component" value="Unassembled WGS sequence"/>
</dbReference>
<sequence length="8" mass="966">QRHNVLSI</sequence>
<reference evidence="1 2" key="1">
    <citation type="submission" date="2014-04" db="EMBL/GenBank/DDBJ databases">
        <authorList>
            <consortium name="International Citrus Genome Consortium"/>
            <person name="Gmitter F."/>
            <person name="Chen C."/>
            <person name="Farmerie W."/>
            <person name="Harkins T."/>
            <person name="Desany B."/>
            <person name="Mohiuddin M."/>
            <person name="Kodira C."/>
            <person name="Borodovsky M."/>
            <person name="Lomsadze A."/>
            <person name="Burns P."/>
            <person name="Jenkins J."/>
            <person name="Prochnik S."/>
            <person name="Shu S."/>
            <person name="Chapman J."/>
            <person name="Pitluck S."/>
            <person name="Schmutz J."/>
            <person name="Rokhsar D."/>
        </authorList>
    </citation>
    <scope>NUCLEOTIDE SEQUENCE</scope>
</reference>